<evidence type="ECO:0000313" key="2">
    <source>
        <dbReference type="Proteomes" id="UP000308886"/>
    </source>
</evidence>
<accession>A0AC61QSV9</accession>
<dbReference type="Proteomes" id="UP000308886">
    <property type="component" value="Unassembled WGS sequence"/>
</dbReference>
<name>A0AC61QSV9_9BACT</name>
<evidence type="ECO:0000313" key="1">
    <source>
        <dbReference type="EMBL" id="TGX83545.1"/>
    </source>
</evidence>
<organism evidence="1 2">
    <name type="scientific">Palleniella muris</name>
    <dbReference type="NCBI Taxonomy" id="3038145"/>
    <lineage>
        <taxon>Bacteria</taxon>
        <taxon>Pseudomonadati</taxon>
        <taxon>Bacteroidota</taxon>
        <taxon>Bacteroidia</taxon>
        <taxon>Bacteroidales</taxon>
        <taxon>Prevotellaceae</taxon>
        <taxon>Palleniella</taxon>
    </lineage>
</organism>
<comment type="caution">
    <text evidence="1">The sequence shown here is derived from an EMBL/GenBank/DDBJ whole genome shotgun (WGS) entry which is preliminary data.</text>
</comment>
<sequence>MNKYLDIAKKSVTGLNKFEVTLLITILALTAIGFLIKGEVTINTTIAAIAAILGVFCVVLGAKGSIANWIFGTVEAFLHIYICFFTHIYGDMLQRLVYNLPMQFVGWKKWKKRMRDDNSQTIHTRYMTWQQRFLTAVAVATGTLALGVFLIYFGPWMIDTLQAVLPDMQFKTLKLDYDHPMQLWLDSFTTVMSVITMYVSVKAFVEQWYMWLAINVAYIAMWLMSASEFSFMTVAKYSVYLINSFYGIYMWNKLSKD</sequence>
<dbReference type="EMBL" id="SRZC01000003">
    <property type="protein sequence ID" value="TGX83545.1"/>
    <property type="molecule type" value="Genomic_DNA"/>
</dbReference>
<keyword evidence="2" id="KW-1185">Reference proteome</keyword>
<reference evidence="1" key="1">
    <citation type="submission" date="2019-04" db="EMBL/GenBank/DDBJ databases">
        <title>Microbes associate with the intestines of laboratory mice.</title>
        <authorList>
            <person name="Navarre W."/>
            <person name="Wong E."/>
            <person name="Huang K."/>
            <person name="Tropini C."/>
            <person name="Ng K."/>
            <person name="Yu B."/>
        </authorList>
    </citation>
    <scope>NUCLEOTIDE SEQUENCE</scope>
    <source>
        <strain evidence="1">NM73_A23</strain>
    </source>
</reference>
<proteinExistence type="predicted"/>
<gene>
    <name evidence="1" type="ORF">E5358_02550</name>
</gene>
<protein>
    <submittedName>
        <fullName evidence="1">Uncharacterized protein</fullName>
    </submittedName>
</protein>